<dbReference type="AlphaFoldDB" id="U1PWZ7"/>
<reference evidence="1 2" key="1">
    <citation type="journal article" date="2013" name="PLoS ONE">
        <title>Assembly-driven community genomics of a hypersaline microbial ecosystem.</title>
        <authorList>
            <person name="Podell S."/>
            <person name="Ugalde J.A."/>
            <person name="Narasingarao P."/>
            <person name="Banfield J.F."/>
            <person name="Heidelberg K.B."/>
            <person name="Allen E.E."/>
        </authorList>
    </citation>
    <scope>NUCLEOTIDE SEQUENCE [LARGE SCALE GENOMIC DNA]</scope>
    <source>
        <strain evidence="2">J07HQW2</strain>
    </source>
</reference>
<dbReference type="STRING" id="1238425.J07HQW2_03452"/>
<evidence type="ECO:0000313" key="1">
    <source>
        <dbReference type="EMBL" id="ERG96966.1"/>
    </source>
</evidence>
<proteinExistence type="predicted"/>
<dbReference type="HOGENOM" id="CLU_2534617_0_0_2"/>
<organism evidence="1 2">
    <name type="scientific">Haloquadratum walsbyi J07HQW2</name>
    <dbReference type="NCBI Taxonomy" id="1238425"/>
    <lineage>
        <taxon>Archaea</taxon>
        <taxon>Methanobacteriati</taxon>
        <taxon>Methanobacteriota</taxon>
        <taxon>Stenosarchaea group</taxon>
        <taxon>Halobacteria</taxon>
        <taxon>Halobacteriales</taxon>
        <taxon>Haloferacaceae</taxon>
        <taxon>Haloquadratum</taxon>
    </lineage>
</organism>
<evidence type="ECO:0000313" key="2">
    <source>
        <dbReference type="Proteomes" id="UP000030710"/>
    </source>
</evidence>
<dbReference type="EMBL" id="KE356561">
    <property type="protein sequence ID" value="ERG96966.1"/>
    <property type="molecule type" value="Genomic_DNA"/>
</dbReference>
<accession>U1PWZ7</accession>
<dbReference type="Proteomes" id="UP000030710">
    <property type="component" value="Unassembled WGS sequence"/>
</dbReference>
<name>U1PWZ7_9EURY</name>
<sequence length="83" mass="9346">MRQPVTSATELESGQSYEIYRDGEQVDKVHTMTVNPESDIAHVVIGEYDNPHEITISEWLDEYTIVPHSRGASTLDIMSQSLP</sequence>
<protein>
    <submittedName>
        <fullName evidence="1">Uncharacterized protein</fullName>
    </submittedName>
</protein>
<dbReference type="RefSeq" id="WP_021056428.1">
    <property type="nucleotide sequence ID" value="NZ_KE356561.1"/>
</dbReference>
<gene>
    <name evidence="1" type="ORF">J07HQW2_03452</name>
</gene>